<evidence type="ECO:0000313" key="1">
    <source>
        <dbReference type="EMBL" id="KAJ1360722.1"/>
    </source>
</evidence>
<dbReference type="GO" id="GO:0005929">
    <property type="term" value="C:cilium"/>
    <property type="evidence" value="ECO:0007669"/>
    <property type="project" value="TreeGrafter"/>
</dbReference>
<dbReference type="Proteomes" id="UP001196413">
    <property type="component" value="Unassembled WGS sequence"/>
</dbReference>
<keyword evidence="2" id="KW-1185">Reference proteome</keyword>
<reference evidence="1" key="1">
    <citation type="submission" date="2021-06" db="EMBL/GenBank/DDBJ databases">
        <title>Parelaphostrongylus tenuis whole genome reference sequence.</title>
        <authorList>
            <person name="Garwood T.J."/>
            <person name="Larsen P.A."/>
            <person name="Fountain-Jones N.M."/>
            <person name="Garbe J.R."/>
            <person name="Macchietto M.G."/>
            <person name="Kania S.A."/>
            <person name="Gerhold R.W."/>
            <person name="Richards J.E."/>
            <person name="Wolf T.M."/>
        </authorList>
    </citation>
    <scope>NUCLEOTIDE SEQUENCE</scope>
    <source>
        <strain evidence="1">MNPRO001-30</strain>
        <tissue evidence="1">Meninges</tissue>
    </source>
</reference>
<sequence length="85" mass="9759">MKEYDRGDPNKDYINLEKAINKLERKNVLKKYESQSIYVDNLKNAVEQLEAVLKELKKQTSGTRIFNIVEAAVDIGFGNHESEAD</sequence>
<proteinExistence type="predicted"/>
<evidence type="ECO:0000313" key="2">
    <source>
        <dbReference type="Proteomes" id="UP001196413"/>
    </source>
</evidence>
<dbReference type="PANTHER" id="PTHR21974">
    <property type="entry name" value="RE15880P"/>
    <property type="match status" value="1"/>
</dbReference>
<protein>
    <submittedName>
        <fullName evidence="1">Uncharacterized protein</fullName>
    </submittedName>
</protein>
<dbReference type="AlphaFoldDB" id="A0AAD5MLH4"/>
<comment type="caution">
    <text evidence="1">The sequence shown here is derived from an EMBL/GenBank/DDBJ whole genome shotgun (WGS) entry which is preliminary data.</text>
</comment>
<dbReference type="EMBL" id="JAHQIW010003945">
    <property type="protein sequence ID" value="KAJ1360722.1"/>
    <property type="molecule type" value="Genomic_DNA"/>
</dbReference>
<gene>
    <name evidence="1" type="ORF">KIN20_019763</name>
</gene>
<name>A0AAD5MLH4_PARTN</name>
<dbReference type="PANTHER" id="PTHR21974:SF2">
    <property type="entry name" value="RE15880P"/>
    <property type="match status" value="1"/>
</dbReference>
<accession>A0AAD5MLH4</accession>
<organism evidence="1 2">
    <name type="scientific">Parelaphostrongylus tenuis</name>
    <name type="common">Meningeal worm</name>
    <dbReference type="NCBI Taxonomy" id="148309"/>
    <lineage>
        <taxon>Eukaryota</taxon>
        <taxon>Metazoa</taxon>
        <taxon>Ecdysozoa</taxon>
        <taxon>Nematoda</taxon>
        <taxon>Chromadorea</taxon>
        <taxon>Rhabditida</taxon>
        <taxon>Rhabditina</taxon>
        <taxon>Rhabditomorpha</taxon>
        <taxon>Strongyloidea</taxon>
        <taxon>Metastrongylidae</taxon>
        <taxon>Parelaphostrongylus</taxon>
    </lineage>
</organism>